<reference evidence="15" key="2">
    <citation type="journal article" date="2020" name="Nat. Commun.">
        <title>Large-scale genome sequencing of mycorrhizal fungi provides insights into the early evolution of symbiotic traits.</title>
        <authorList>
            <person name="Miyauchi S."/>
            <person name="Kiss E."/>
            <person name="Kuo A."/>
            <person name="Drula E."/>
            <person name="Kohler A."/>
            <person name="Sanchez-Garcia M."/>
            <person name="Morin E."/>
            <person name="Andreopoulos B."/>
            <person name="Barry K.W."/>
            <person name="Bonito G."/>
            <person name="Buee M."/>
            <person name="Carver A."/>
            <person name="Chen C."/>
            <person name="Cichocki N."/>
            <person name="Clum A."/>
            <person name="Culley D."/>
            <person name="Crous P.W."/>
            <person name="Fauchery L."/>
            <person name="Girlanda M."/>
            <person name="Hayes R.D."/>
            <person name="Keri Z."/>
            <person name="LaButti K."/>
            <person name="Lipzen A."/>
            <person name="Lombard V."/>
            <person name="Magnuson J."/>
            <person name="Maillard F."/>
            <person name="Murat C."/>
            <person name="Nolan M."/>
            <person name="Ohm R.A."/>
            <person name="Pangilinan J."/>
            <person name="Pereira M.F."/>
            <person name="Perotto S."/>
            <person name="Peter M."/>
            <person name="Pfister S."/>
            <person name="Riley R."/>
            <person name="Sitrit Y."/>
            <person name="Stielow J.B."/>
            <person name="Szollosi G."/>
            <person name="Zifcakova L."/>
            <person name="Stursova M."/>
            <person name="Spatafora J.W."/>
            <person name="Tedersoo L."/>
            <person name="Vaario L.M."/>
            <person name="Yamada A."/>
            <person name="Yan M."/>
            <person name="Wang P."/>
            <person name="Xu J."/>
            <person name="Bruns T."/>
            <person name="Baldrian P."/>
            <person name="Vilgalys R."/>
            <person name="Dunand C."/>
            <person name="Henrissat B."/>
            <person name="Grigoriev I.V."/>
            <person name="Hibbett D."/>
            <person name="Nagy L.G."/>
            <person name="Martin F.M."/>
        </authorList>
    </citation>
    <scope>NUCLEOTIDE SEQUENCE</scope>
    <source>
        <strain evidence="15">BED1</strain>
    </source>
</reference>
<dbReference type="GO" id="GO:0005730">
    <property type="term" value="C:nucleolus"/>
    <property type="evidence" value="ECO:0007669"/>
    <property type="project" value="UniProtKB-SubCell"/>
</dbReference>
<dbReference type="PANTHER" id="PTHR13070">
    <property type="entry name" value="TRNA-SPLICING ENDONUCLEASE SUBUNIT SEN34-RELATED"/>
    <property type="match status" value="1"/>
</dbReference>
<evidence type="ECO:0000256" key="11">
    <source>
        <dbReference type="PIRSR" id="PIRSR017250-50"/>
    </source>
</evidence>
<keyword evidence="4" id="KW-0507">mRNA processing</keyword>
<evidence type="ECO:0000256" key="4">
    <source>
        <dbReference type="ARBA" id="ARBA00022664"/>
    </source>
</evidence>
<dbReference type="GO" id="GO:0000214">
    <property type="term" value="C:tRNA-intron endonuclease complex"/>
    <property type="evidence" value="ECO:0007669"/>
    <property type="project" value="UniProtKB-UniRule"/>
</dbReference>
<dbReference type="PIRSF" id="PIRSF017250">
    <property type="entry name" value="tRNA_splic_SEN34"/>
    <property type="match status" value="1"/>
</dbReference>
<comment type="similarity">
    <text evidence="2 10">Belongs to the tRNA-intron endonuclease family.</text>
</comment>
<dbReference type="EC" id="4.6.1.16" evidence="3 10"/>
<evidence type="ECO:0000313" key="16">
    <source>
        <dbReference type="Proteomes" id="UP001194468"/>
    </source>
</evidence>
<sequence>MASNRLIPLRVSNKKAYVWDIDGETKGPHIATHSRPSDIATLRSSHRLCGVLTGTLPHLSQQNVFLGVPLLLMPEEVVLLVEKGLAILVDDQNAHHDPSAAEMEKWDSERLRGVEEQLALAEEHDAREALHPDRGMSEKAILKRKEREERKARGKANAHDPDQGVSTPVITESVPDPVESSRITPSHSSGATPARNLATSYTVHVPGASSTFEWYAPSIHSFTTLAAARDAGMWDYPETPAQRARCAVFRDLWEQGYFMGGGFKFGGEYLVYPGDPLRYHSHFVASVIESPAAPLRPMEIIAHGRLGTGTKKAHLLCEWSEEKKTVTYYSIEWAGFG</sequence>
<dbReference type="EMBL" id="WHUW01000004">
    <property type="protein sequence ID" value="KAF8447489.1"/>
    <property type="molecule type" value="Genomic_DNA"/>
</dbReference>
<dbReference type="InterPro" id="IPR059049">
    <property type="entry name" value="TSEN34_N"/>
</dbReference>
<dbReference type="GO" id="GO:0000213">
    <property type="term" value="F:tRNA-intron lyase activity"/>
    <property type="evidence" value="ECO:0007669"/>
    <property type="project" value="UniProtKB-UniRule"/>
</dbReference>
<dbReference type="AlphaFoldDB" id="A0AAD4C311"/>
<evidence type="ECO:0000256" key="8">
    <source>
        <dbReference type="ARBA" id="ARBA00064779"/>
    </source>
</evidence>
<dbReference type="FunFam" id="3.40.1350.10:FF:000002">
    <property type="entry name" value="tRNA-splicing endonuclease subunit Sen34"/>
    <property type="match status" value="1"/>
</dbReference>
<reference evidence="15" key="1">
    <citation type="submission" date="2019-10" db="EMBL/GenBank/DDBJ databases">
        <authorList>
            <consortium name="DOE Joint Genome Institute"/>
            <person name="Kuo A."/>
            <person name="Miyauchi S."/>
            <person name="Kiss E."/>
            <person name="Drula E."/>
            <person name="Kohler A."/>
            <person name="Sanchez-Garcia M."/>
            <person name="Andreopoulos B."/>
            <person name="Barry K.W."/>
            <person name="Bonito G."/>
            <person name="Buee M."/>
            <person name="Carver A."/>
            <person name="Chen C."/>
            <person name="Cichocki N."/>
            <person name="Clum A."/>
            <person name="Culley D."/>
            <person name="Crous P.W."/>
            <person name="Fauchery L."/>
            <person name="Girlanda M."/>
            <person name="Hayes R."/>
            <person name="Keri Z."/>
            <person name="LaButti K."/>
            <person name="Lipzen A."/>
            <person name="Lombard V."/>
            <person name="Magnuson J."/>
            <person name="Maillard F."/>
            <person name="Morin E."/>
            <person name="Murat C."/>
            <person name="Nolan M."/>
            <person name="Ohm R."/>
            <person name="Pangilinan J."/>
            <person name="Pereira M."/>
            <person name="Perotto S."/>
            <person name="Peter M."/>
            <person name="Riley R."/>
            <person name="Sitrit Y."/>
            <person name="Stielow B."/>
            <person name="Szollosi G."/>
            <person name="Zifcakova L."/>
            <person name="Stursova M."/>
            <person name="Spatafora J.W."/>
            <person name="Tedersoo L."/>
            <person name="Vaario L.-M."/>
            <person name="Yamada A."/>
            <person name="Yan M."/>
            <person name="Wang P."/>
            <person name="Xu J."/>
            <person name="Bruns T."/>
            <person name="Baldrian P."/>
            <person name="Vilgalys R."/>
            <person name="Henrissat B."/>
            <person name="Grigoriev I.V."/>
            <person name="Hibbett D."/>
            <person name="Nagy L.G."/>
            <person name="Martin F.M."/>
        </authorList>
    </citation>
    <scope>NUCLEOTIDE SEQUENCE</scope>
    <source>
        <strain evidence="15">BED1</strain>
    </source>
</reference>
<dbReference type="GO" id="GO:0003676">
    <property type="term" value="F:nucleic acid binding"/>
    <property type="evidence" value="ECO:0007669"/>
    <property type="project" value="InterPro"/>
</dbReference>
<evidence type="ECO:0000313" key="15">
    <source>
        <dbReference type="EMBL" id="KAF8447489.1"/>
    </source>
</evidence>
<evidence type="ECO:0000256" key="1">
    <source>
        <dbReference type="ARBA" id="ARBA00004604"/>
    </source>
</evidence>
<feature type="active site" evidence="11">
    <location>
        <position position="280"/>
    </location>
</feature>
<comment type="subcellular location">
    <subcellularLocation>
        <location evidence="1">Nucleus</location>
        <location evidence="1">Nucleolus</location>
    </subcellularLocation>
</comment>
<proteinExistence type="inferred from homology"/>
<evidence type="ECO:0000256" key="10">
    <source>
        <dbReference type="PIRNR" id="PIRNR017250"/>
    </source>
</evidence>
<dbReference type="CDD" id="cd22363">
    <property type="entry name" value="tRNA-intron_lyase_C"/>
    <property type="match status" value="1"/>
</dbReference>
<keyword evidence="7" id="KW-0539">Nucleus</keyword>
<dbReference type="SUPFAM" id="SSF53032">
    <property type="entry name" value="tRNA-intron endonuclease catalytic domain-like"/>
    <property type="match status" value="1"/>
</dbReference>
<dbReference type="InterPro" id="IPR011856">
    <property type="entry name" value="tRNA_endonuc-like_dom_sf"/>
</dbReference>
<accession>A0AAD4C311</accession>
<feature type="region of interest" description="Disordered" evidence="12">
    <location>
        <begin position="145"/>
        <end position="193"/>
    </location>
</feature>
<feature type="compositionally biased region" description="Polar residues" evidence="12">
    <location>
        <begin position="181"/>
        <end position="193"/>
    </location>
</feature>
<protein>
    <recommendedName>
        <fullName evidence="9 10">tRNA-splicing endonuclease subunit Sen34</fullName>
        <ecNumber evidence="3 10">4.6.1.16</ecNumber>
    </recommendedName>
</protein>
<dbReference type="Pfam" id="PF26577">
    <property type="entry name" value="TSEN34_N"/>
    <property type="match status" value="1"/>
</dbReference>
<dbReference type="GO" id="GO:0000379">
    <property type="term" value="P:tRNA-type intron splice site recognition and cleavage"/>
    <property type="evidence" value="ECO:0007669"/>
    <property type="project" value="UniProtKB-UniRule"/>
</dbReference>
<evidence type="ECO:0000256" key="6">
    <source>
        <dbReference type="ARBA" id="ARBA00023239"/>
    </source>
</evidence>
<gene>
    <name evidence="15" type="ORF">L210DRAFT_971128</name>
</gene>
<keyword evidence="16" id="KW-1185">Reference proteome</keyword>
<dbReference type="InterPro" id="IPR036167">
    <property type="entry name" value="tRNA_intron_Endo_cat-like_sf"/>
</dbReference>
<organism evidence="15 16">
    <name type="scientific">Boletus edulis BED1</name>
    <dbReference type="NCBI Taxonomy" id="1328754"/>
    <lineage>
        <taxon>Eukaryota</taxon>
        <taxon>Fungi</taxon>
        <taxon>Dikarya</taxon>
        <taxon>Basidiomycota</taxon>
        <taxon>Agaricomycotina</taxon>
        <taxon>Agaricomycetes</taxon>
        <taxon>Agaricomycetidae</taxon>
        <taxon>Boletales</taxon>
        <taxon>Boletineae</taxon>
        <taxon>Boletaceae</taxon>
        <taxon>Boletoideae</taxon>
        <taxon>Boletus</taxon>
    </lineage>
</organism>
<evidence type="ECO:0000256" key="7">
    <source>
        <dbReference type="ARBA" id="ARBA00023242"/>
    </source>
</evidence>
<name>A0AAD4C311_BOLED</name>
<feature type="active site" evidence="11">
    <location>
        <position position="272"/>
    </location>
</feature>
<keyword evidence="5 10" id="KW-0819">tRNA processing</keyword>
<dbReference type="Proteomes" id="UP001194468">
    <property type="component" value="Unassembled WGS sequence"/>
</dbReference>
<dbReference type="GO" id="GO:0006397">
    <property type="term" value="P:mRNA processing"/>
    <property type="evidence" value="ECO:0007669"/>
    <property type="project" value="UniProtKB-KW"/>
</dbReference>
<evidence type="ECO:0000259" key="14">
    <source>
        <dbReference type="Pfam" id="PF26577"/>
    </source>
</evidence>
<comment type="caution">
    <text evidence="15">The sequence shown here is derived from an EMBL/GenBank/DDBJ whole genome shotgun (WGS) entry which is preliminary data.</text>
</comment>
<feature type="compositionally biased region" description="Basic and acidic residues" evidence="12">
    <location>
        <begin position="145"/>
        <end position="162"/>
    </location>
</feature>
<dbReference type="Pfam" id="PF01974">
    <property type="entry name" value="tRNA_int_endo"/>
    <property type="match status" value="1"/>
</dbReference>
<comment type="function">
    <text evidence="10">Constitutes one of the two catalytic subunit of the tRNA-splicing endonuclease complex, a complex responsible for identification and cleavage of the splice sites in pre-tRNA. It cleaves pre-tRNA at the 5'- and 3'-splice sites to release the intron. The products are an intron and two tRNA half-molecules bearing 2',3'-cyclic phosphate and 5'-OH termini. There are no conserved sequences at the splice sites, but the intron is invariably located at the same site in the gene, placing the splice sites an invariant distance from the constant structural features of the tRNA body.</text>
</comment>
<keyword evidence="6 10" id="KW-0456">Lyase</keyword>
<evidence type="ECO:0000256" key="9">
    <source>
        <dbReference type="ARBA" id="ARBA00070870"/>
    </source>
</evidence>
<dbReference type="InterPro" id="IPR016690">
    <property type="entry name" value="TSEN34"/>
</dbReference>
<evidence type="ECO:0000256" key="12">
    <source>
        <dbReference type="SAM" id="MobiDB-lite"/>
    </source>
</evidence>
<dbReference type="PANTHER" id="PTHR13070:SF0">
    <property type="entry name" value="TRNA-SPLICING ENDONUCLEASE SUBUNIT SEN34"/>
    <property type="match status" value="1"/>
</dbReference>
<feature type="domain" description="tRNA intron endonuclease catalytic" evidence="13">
    <location>
        <begin position="244"/>
        <end position="328"/>
    </location>
</feature>
<evidence type="ECO:0000259" key="13">
    <source>
        <dbReference type="Pfam" id="PF01974"/>
    </source>
</evidence>
<comment type="subunit">
    <text evidence="8">tRNA splicing endonuclease is a heterotetramer composed of TSEN2, TSEN15, TSEN34/LENG5 and TSEN54. tRNA splicing endonuclease complex also contains proteins of the pre-mRNA 3'-end processing machinery such as CLP1, CPSF1, CPSF4 and CSTF2.</text>
</comment>
<dbReference type="InterPro" id="IPR006677">
    <property type="entry name" value="tRNA_intron_Endonuc_cat-like"/>
</dbReference>
<evidence type="ECO:0000256" key="5">
    <source>
        <dbReference type="ARBA" id="ARBA00022694"/>
    </source>
</evidence>
<feature type="active site" evidence="11">
    <location>
        <position position="312"/>
    </location>
</feature>
<dbReference type="Gene3D" id="3.40.1350.10">
    <property type="match status" value="1"/>
</dbReference>
<evidence type="ECO:0000256" key="3">
    <source>
        <dbReference type="ARBA" id="ARBA00012573"/>
    </source>
</evidence>
<feature type="domain" description="TSEN34 N-terminal" evidence="14">
    <location>
        <begin position="36"/>
        <end position="91"/>
    </location>
</feature>
<evidence type="ECO:0000256" key="2">
    <source>
        <dbReference type="ARBA" id="ARBA00008078"/>
    </source>
</evidence>